<dbReference type="GO" id="GO:0043856">
    <property type="term" value="F:anti-sigma factor antagonist activity"/>
    <property type="evidence" value="ECO:0007669"/>
    <property type="project" value="InterPro"/>
</dbReference>
<dbReference type="Gene3D" id="3.30.750.24">
    <property type="entry name" value="STAS domain"/>
    <property type="match status" value="1"/>
</dbReference>
<feature type="domain" description="STAS" evidence="3">
    <location>
        <begin position="19"/>
        <end position="107"/>
    </location>
</feature>
<evidence type="ECO:0000313" key="4">
    <source>
        <dbReference type="EMBL" id="MBB6348127.1"/>
    </source>
</evidence>
<dbReference type="NCBIfam" id="TIGR00377">
    <property type="entry name" value="ant_ant_sig"/>
    <property type="match status" value="1"/>
</dbReference>
<dbReference type="InterPro" id="IPR003658">
    <property type="entry name" value="Anti-sigma_ant"/>
</dbReference>
<gene>
    <name evidence="4" type="ORF">FHU36_004672</name>
</gene>
<organism evidence="4 5">
    <name type="scientific">Nonomuraea muscovyensis</name>
    <dbReference type="NCBI Taxonomy" id="1124761"/>
    <lineage>
        <taxon>Bacteria</taxon>
        <taxon>Bacillati</taxon>
        <taxon>Actinomycetota</taxon>
        <taxon>Actinomycetes</taxon>
        <taxon>Streptosporangiales</taxon>
        <taxon>Streptosporangiaceae</taxon>
        <taxon>Nonomuraea</taxon>
    </lineage>
</organism>
<dbReference type="CDD" id="cd07043">
    <property type="entry name" value="STAS_anti-anti-sigma_factors"/>
    <property type="match status" value="1"/>
</dbReference>
<evidence type="ECO:0000256" key="1">
    <source>
        <dbReference type="ARBA" id="ARBA00009013"/>
    </source>
</evidence>
<comment type="similarity">
    <text evidence="1 2">Belongs to the anti-sigma-factor antagonist family.</text>
</comment>
<keyword evidence="5" id="KW-1185">Reference proteome</keyword>
<dbReference type="Pfam" id="PF01740">
    <property type="entry name" value="STAS"/>
    <property type="match status" value="1"/>
</dbReference>
<dbReference type="PANTHER" id="PTHR33495:SF2">
    <property type="entry name" value="ANTI-SIGMA FACTOR ANTAGONIST TM_1081-RELATED"/>
    <property type="match status" value="1"/>
</dbReference>
<dbReference type="PANTHER" id="PTHR33495">
    <property type="entry name" value="ANTI-SIGMA FACTOR ANTAGONIST TM_1081-RELATED-RELATED"/>
    <property type="match status" value="1"/>
</dbReference>
<name>A0A7X0C493_9ACTN</name>
<dbReference type="AlphaFoldDB" id="A0A7X0C493"/>
<dbReference type="SUPFAM" id="SSF52091">
    <property type="entry name" value="SpoIIaa-like"/>
    <property type="match status" value="1"/>
</dbReference>
<dbReference type="InterPro" id="IPR036513">
    <property type="entry name" value="STAS_dom_sf"/>
</dbReference>
<dbReference type="Proteomes" id="UP000583800">
    <property type="component" value="Unassembled WGS sequence"/>
</dbReference>
<evidence type="ECO:0000256" key="2">
    <source>
        <dbReference type="RuleBase" id="RU003749"/>
    </source>
</evidence>
<dbReference type="EMBL" id="JACHJB010000002">
    <property type="protein sequence ID" value="MBB6348127.1"/>
    <property type="molecule type" value="Genomic_DNA"/>
</dbReference>
<accession>A0A7X0C493</accession>
<sequence length="107" mass="11395">MTILASAPLGRTTLTAPTVVHVSGDIDIFTSHALRTRLLNALPYGSGRLVVDLSAVAFCDASGLGVLVGIQHRASRRGVAFALRGPRPQLRKLLRVTGLDRSLRIVV</sequence>
<protein>
    <recommendedName>
        <fullName evidence="2">Anti-sigma factor antagonist</fullName>
    </recommendedName>
</protein>
<reference evidence="4 5" key="1">
    <citation type="submission" date="2020-08" db="EMBL/GenBank/DDBJ databases">
        <title>Sequencing the genomes of 1000 actinobacteria strains.</title>
        <authorList>
            <person name="Klenk H.-P."/>
        </authorList>
    </citation>
    <scope>NUCLEOTIDE SEQUENCE [LARGE SCALE GENOMIC DNA]</scope>
    <source>
        <strain evidence="4 5">DSM 45913</strain>
    </source>
</reference>
<comment type="caution">
    <text evidence="4">The sequence shown here is derived from an EMBL/GenBank/DDBJ whole genome shotgun (WGS) entry which is preliminary data.</text>
</comment>
<evidence type="ECO:0000259" key="3">
    <source>
        <dbReference type="PROSITE" id="PS50801"/>
    </source>
</evidence>
<evidence type="ECO:0000313" key="5">
    <source>
        <dbReference type="Proteomes" id="UP000583800"/>
    </source>
</evidence>
<proteinExistence type="inferred from homology"/>
<dbReference type="PROSITE" id="PS50801">
    <property type="entry name" value="STAS"/>
    <property type="match status" value="1"/>
</dbReference>
<dbReference type="InterPro" id="IPR002645">
    <property type="entry name" value="STAS_dom"/>
</dbReference>
<dbReference type="RefSeq" id="WP_185085949.1">
    <property type="nucleotide sequence ID" value="NZ_JACHJB010000002.1"/>
</dbReference>